<evidence type="ECO:0000256" key="5">
    <source>
        <dbReference type="SAM" id="Phobius"/>
    </source>
</evidence>
<evidence type="ECO:0000313" key="7">
    <source>
        <dbReference type="EMBL" id="CAD9521531.1"/>
    </source>
</evidence>
<dbReference type="InterPro" id="IPR001841">
    <property type="entry name" value="Znf_RING"/>
</dbReference>
<feature type="transmembrane region" description="Helical" evidence="5">
    <location>
        <begin position="80"/>
        <end position="98"/>
    </location>
</feature>
<evidence type="ECO:0000256" key="1">
    <source>
        <dbReference type="ARBA" id="ARBA00022723"/>
    </source>
</evidence>
<keyword evidence="1" id="KW-0479">Metal-binding</keyword>
<evidence type="ECO:0000256" key="4">
    <source>
        <dbReference type="PROSITE-ProRule" id="PRU00175"/>
    </source>
</evidence>
<dbReference type="Pfam" id="PF13639">
    <property type="entry name" value="zf-RING_2"/>
    <property type="match status" value="1"/>
</dbReference>
<dbReference type="GO" id="GO:0008270">
    <property type="term" value="F:zinc ion binding"/>
    <property type="evidence" value="ECO:0007669"/>
    <property type="project" value="UniProtKB-KW"/>
</dbReference>
<reference evidence="7" key="1">
    <citation type="submission" date="2021-01" db="EMBL/GenBank/DDBJ databases">
        <authorList>
            <person name="Corre E."/>
            <person name="Pelletier E."/>
            <person name="Niang G."/>
            <person name="Scheremetjew M."/>
            <person name="Finn R."/>
            <person name="Kale V."/>
            <person name="Holt S."/>
            <person name="Cochrane G."/>
            <person name="Meng A."/>
            <person name="Brown T."/>
            <person name="Cohen L."/>
        </authorList>
    </citation>
    <scope>NUCLEOTIDE SEQUENCE</scope>
    <source>
        <strain evidence="7">RCC3387</strain>
    </source>
</reference>
<dbReference type="PROSITE" id="PS50089">
    <property type="entry name" value="ZF_RING_2"/>
    <property type="match status" value="1"/>
</dbReference>
<dbReference type="EMBL" id="HBGW01015038">
    <property type="protein sequence ID" value="CAD9521531.1"/>
    <property type="molecule type" value="Transcribed_RNA"/>
</dbReference>
<accession>A0A7S2ILJ7</accession>
<proteinExistence type="predicted"/>
<evidence type="ECO:0000256" key="2">
    <source>
        <dbReference type="ARBA" id="ARBA00022771"/>
    </source>
</evidence>
<dbReference type="PANTHER" id="PTHR45969:SF81">
    <property type="entry name" value="OS08G0157400 PROTEIN"/>
    <property type="match status" value="1"/>
</dbReference>
<protein>
    <recommendedName>
        <fullName evidence="6">RING-type domain-containing protein</fullName>
    </recommendedName>
</protein>
<keyword evidence="5" id="KW-0472">Membrane</keyword>
<sequence length="104" mass="11995">MTLTNCGHVFHADCLYDWVKQAKNTCPVCREPLKPEPAPAGLWNSSVDADLALRLVGTLTALAGYTVCNYLRHQLQDPMYFPVMLFVFLLWLMSVWWMRGRFDK</sequence>
<evidence type="ECO:0000256" key="3">
    <source>
        <dbReference type="ARBA" id="ARBA00022833"/>
    </source>
</evidence>
<keyword evidence="5" id="KW-0812">Transmembrane</keyword>
<keyword evidence="5" id="KW-1133">Transmembrane helix</keyword>
<dbReference type="Gene3D" id="3.30.40.10">
    <property type="entry name" value="Zinc/RING finger domain, C3HC4 (zinc finger)"/>
    <property type="match status" value="1"/>
</dbReference>
<name>A0A7S2ILJ7_9DINO</name>
<feature type="domain" description="RING-type" evidence="6">
    <location>
        <begin position="3"/>
        <end position="30"/>
    </location>
</feature>
<keyword evidence="2 4" id="KW-0863">Zinc-finger</keyword>
<dbReference type="PANTHER" id="PTHR45969">
    <property type="entry name" value="RING ZINC FINGER PROTEIN-RELATED"/>
    <property type="match status" value="1"/>
</dbReference>
<dbReference type="SUPFAM" id="SSF57850">
    <property type="entry name" value="RING/U-box"/>
    <property type="match status" value="1"/>
</dbReference>
<dbReference type="GO" id="GO:0061630">
    <property type="term" value="F:ubiquitin protein ligase activity"/>
    <property type="evidence" value="ECO:0007669"/>
    <property type="project" value="TreeGrafter"/>
</dbReference>
<organism evidence="7">
    <name type="scientific">Zooxanthella nutricula</name>
    <dbReference type="NCBI Taxonomy" id="1333877"/>
    <lineage>
        <taxon>Eukaryota</taxon>
        <taxon>Sar</taxon>
        <taxon>Alveolata</taxon>
        <taxon>Dinophyceae</taxon>
        <taxon>Peridiniales</taxon>
        <taxon>Peridiniales incertae sedis</taxon>
        <taxon>Zooxanthella</taxon>
    </lineage>
</organism>
<dbReference type="InterPro" id="IPR013083">
    <property type="entry name" value="Znf_RING/FYVE/PHD"/>
</dbReference>
<dbReference type="AlphaFoldDB" id="A0A7S2ILJ7"/>
<evidence type="ECO:0000259" key="6">
    <source>
        <dbReference type="PROSITE" id="PS50089"/>
    </source>
</evidence>
<keyword evidence="3" id="KW-0862">Zinc</keyword>
<dbReference type="CDD" id="cd16448">
    <property type="entry name" value="RING-H2"/>
    <property type="match status" value="1"/>
</dbReference>
<dbReference type="GO" id="GO:0016567">
    <property type="term" value="P:protein ubiquitination"/>
    <property type="evidence" value="ECO:0007669"/>
    <property type="project" value="TreeGrafter"/>
</dbReference>
<gene>
    <name evidence="7" type="ORF">BRAN1462_LOCUS9556</name>
</gene>